<evidence type="ECO:0000256" key="1">
    <source>
        <dbReference type="SAM" id="Phobius"/>
    </source>
</evidence>
<dbReference type="GeneID" id="114828006"/>
<dbReference type="AlphaFoldDB" id="A0AAJ7SD40"/>
<organism evidence="2 3">
    <name type="scientific">Galendromus occidentalis</name>
    <name type="common">western predatory mite</name>
    <dbReference type="NCBI Taxonomy" id="34638"/>
    <lineage>
        <taxon>Eukaryota</taxon>
        <taxon>Metazoa</taxon>
        <taxon>Ecdysozoa</taxon>
        <taxon>Arthropoda</taxon>
        <taxon>Chelicerata</taxon>
        <taxon>Arachnida</taxon>
        <taxon>Acari</taxon>
        <taxon>Parasitiformes</taxon>
        <taxon>Mesostigmata</taxon>
        <taxon>Gamasina</taxon>
        <taxon>Phytoseioidea</taxon>
        <taxon>Phytoseiidae</taxon>
        <taxon>Typhlodrominae</taxon>
        <taxon>Galendromus</taxon>
    </lineage>
</organism>
<dbReference type="Proteomes" id="UP000694867">
    <property type="component" value="Unplaced"/>
</dbReference>
<protein>
    <submittedName>
        <fullName evidence="3">Uncharacterized protein LOC114828006</fullName>
    </submittedName>
</protein>
<feature type="transmembrane region" description="Helical" evidence="1">
    <location>
        <begin position="6"/>
        <end position="28"/>
    </location>
</feature>
<dbReference type="RefSeq" id="XP_028966365.1">
    <property type="nucleotide sequence ID" value="XM_029110532.1"/>
</dbReference>
<dbReference type="KEGG" id="goe:114828006"/>
<proteinExistence type="predicted"/>
<feature type="non-terminal residue" evidence="3">
    <location>
        <position position="1"/>
    </location>
</feature>
<keyword evidence="1" id="KW-1133">Transmembrane helix</keyword>
<name>A0AAJ7SD40_9ACAR</name>
<feature type="transmembrane region" description="Helical" evidence="1">
    <location>
        <begin position="35"/>
        <end position="51"/>
    </location>
</feature>
<reference evidence="3" key="1">
    <citation type="submission" date="2025-08" db="UniProtKB">
        <authorList>
            <consortium name="RefSeq"/>
        </authorList>
    </citation>
    <scope>IDENTIFICATION</scope>
</reference>
<keyword evidence="1" id="KW-0472">Membrane</keyword>
<gene>
    <name evidence="3" type="primary">LOC114828006</name>
</gene>
<evidence type="ECO:0000313" key="2">
    <source>
        <dbReference type="Proteomes" id="UP000694867"/>
    </source>
</evidence>
<feature type="transmembrane region" description="Helical" evidence="1">
    <location>
        <begin position="95"/>
        <end position="114"/>
    </location>
</feature>
<evidence type="ECO:0000313" key="3">
    <source>
        <dbReference type="RefSeq" id="XP_028966365.1"/>
    </source>
</evidence>
<keyword evidence="2" id="KW-1185">Reference proteome</keyword>
<keyword evidence="1" id="KW-0812">Transmembrane</keyword>
<accession>A0AAJ7SD40</accession>
<sequence>SELDIILAMTDDVLMALLAIGMFSSVVFPYKRWAMLYYVFGFLSLFLQIMGSEGEDFLPKEQWKLDFLKMDIEDGYIVGADSINVVGNSRTGMKYTVISTQVIFQLIMTIFVFGKRDLPL</sequence>